<organism evidence="1 2">
    <name type="scientific">Agrilactobacillus composti DSM 18527 = JCM 14202</name>
    <dbReference type="NCBI Taxonomy" id="1423734"/>
    <lineage>
        <taxon>Bacteria</taxon>
        <taxon>Bacillati</taxon>
        <taxon>Bacillota</taxon>
        <taxon>Bacilli</taxon>
        <taxon>Lactobacillales</taxon>
        <taxon>Lactobacillaceae</taxon>
        <taxon>Agrilactobacillus</taxon>
    </lineage>
</organism>
<dbReference type="eggNOG" id="ENOG50309K5">
    <property type="taxonomic scope" value="Bacteria"/>
</dbReference>
<dbReference type="RefSeq" id="WP_035456125.1">
    <property type="nucleotide sequence ID" value="NZ_AZGA01000029.1"/>
</dbReference>
<proteinExistence type="predicted"/>
<evidence type="ECO:0000313" key="2">
    <source>
        <dbReference type="Proteomes" id="UP000051236"/>
    </source>
</evidence>
<sequence>MSDIFETLTSAKADYQLINVYQLDSDDFYTGIVIALDQQSVVLATYNENGIKDGFVLILLSAIADVELSSTDLERMTFRIKMVRKKQLMVPSFLYRELSFDEYAPLVEQVLALTFQERQLILFGLHDKEDYYEGIITGLGEVLTFSYFNRFNYTKSKKMTINMDDVEVIEFGGLDLYLGKLLYLSEPTHRAMVRIEATDMLPLFLQKAQAEDMLISLQPKDVTDNFFVGRVLRLTDDSVVMQLLDMTGQFGGYVGLRLSEIANIAAESDYLNTVDFYQQENKKRGLLVQPVLRADWPLKAPDLWPALIRYAQDQHHVLRMRFKADSDNSYLGFVTDFDENQFNFTLLDDDEDTEAVLEVPLADCLEIAFDYLTGYLLEEEYR</sequence>
<dbReference type="OrthoDB" id="2313946at2"/>
<gene>
    <name evidence="1" type="ORF">FC83_GL002195</name>
</gene>
<dbReference type="STRING" id="1423734.FC83_GL002195"/>
<dbReference type="PATRIC" id="fig|1423734.3.peg.2217"/>
<dbReference type="AlphaFoldDB" id="X0PIB0"/>
<protein>
    <submittedName>
        <fullName evidence="1">Uncharacterized protein</fullName>
    </submittedName>
</protein>
<evidence type="ECO:0000313" key="1">
    <source>
        <dbReference type="EMBL" id="KRM34206.1"/>
    </source>
</evidence>
<reference evidence="1 2" key="1">
    <citation type="journal article" date="2015" name="Genome Announc.">
        <title>Expanding the biotechnology potential of lactobacilli through comparative genomics of 213 strains and associated genera.</title>
        <authorList>
            <person name="Sun Z."/>
            <person name="Harris H.M."/>
            <person name="McCann A."/>
            <person name="Guo C."/>
            <person name="Argimon S."/>
            <person name="Zhang W."/>
            <person name="Yang X."/>
            <person name="Jeffery I.B."/>
            <person name="Cooney J.C."/>
            <person name="Kagawa T.F."/>
            <person name="Liu W."/>
            <person name="Song Y."/>
            <person name="Salvetti E."/>
            <person name="Wrobel A."/>
            <person name="Rasinkangas P."/>
            <person name="Parkhill J."/>
            <person name="Rea M.C."/>
            <person name="O'Sullivan O."/>
            <person name="Ritari J."/>
            <person name="Douillard F.P."/>
            <person name="Paul Ross R."/>
            <person name="Yang R."/>
            <person name="Briner A.E."/>
            <person name="Felis G.E."/>
            <person name="de Vos W.M."/>
            <person name="Barrangou R."/>
            <person name="Klaenhammer T.R."/>
            <person name="Caufield P.W."/>
            <person name="Cui Y."/>
            <person name="Zhang H."/>
            <person name="O'Toole P.W."/>
        </authorList>
    </citation>
    <scope>NUCLEOTIDE SEQUENCE [LARGE SCALE GENOMIC DNA]</scope>
    <source>
        <strain evidence="1 2">DSM 18527</strain>
    </source>
</reference>
<keyword evidence="2" id="KW-1185">Reference proteome</keyword>
<name>X0PIB0_9LACO</name>
<comment type="caution">
    <text evidence="1">The sequence shown here is derived from an EMBL/GenBank/DDBJ whole genome shotgun (WGS) entry which is preliminary data.</text>
</comment>
<dbReference type="EMBL" id="AZGA01000029">
    <property type="protein sequence ID" value="KRM34206.1"/>
    <property type="molecule type" value="Genomic_DNA"/>
</dbReference>
<dbReference type="Proteomes" id="UP000051236">
    <property type="component" value="Unassembled WGS sequence"/>
</dbReference>
<accession>X0PIB0</accession>